<accession>A0ABR2RNM0</accession>
<dbReference type="InterPro" id="IPR011009">
    <property type="entry name" value="Kinase-like_dom_sf"/>
</dbReference>
<keyword evidence="10" id="KW-1185">Reference proteome</keyword>
<dbReference type="SUPFAM" id="SSF53335">
    <property type="entry name" value="S-adenosyl-L-methionine-dependent methyltransferases"/>
    <property type="match status" value="1"/>
</dbReference>
<reference evidence="9 10" key="1">
    <citation type="journal article" date="2024" name="G3 (Bethesda)">
        <title>Genome assembly of Hibiscus sabdariffa L. provides insights into metabolisms of medicinal natural products.</title>
        <authorList>
            <person name="Kim T."/>
        </authorList>
    </citation>
    <scope>NUCLEOTIDE SEQUENCE [LARGE SCALE GENOMIC DNA]</scope>
    <source>
        <strain evidence="9">TK-2024</strain>
        <tissue evidence="9">Old leaves</tissue>
    </source>
</reference>
<feature type="domain" description="Protein kinase" evidence="8">
    <location>
        <begin position="96"/>
        <end position="357"/>
    </location>
</feature>
<evidence type="ECO:0000256" key="4">
    <source>
        <dbReference type="ARBA" id="ARBA00022679"/>
    </source>
</evidence>
<dbReference type="SUPFAM" id="SSF56112">
    <property type="entry name" value="Protein kinase-like (PK-like)"/>
    <property type="match status" value="1"/>
</dbReference>
<proteinExistence type="inferred from homology"/>
<keyword evidence="6" id="KW-0325">Glycoprotein</keyword>
<evidence type="ECO:0000313" key="10">
    <source>
        <dbReference type="Proteomes" id="UP001396334"/>
    </source>
</evidence>
<name>A0ABR2RNM0_9ROSI</name>
<dbReference type="Gene3D" id="3.40.50.150">
    <property type="entry name" value="Vaccinia Virus protein VP39"/>
    <property type="match status" value="1"/>
</dbReference>
<protein>
    <recommendedName>
        <fullName evidence="8">Protein kinase domain-containing protein</fullName>
    </recommendedName>
</protein>
<dbReference type="Gene3D" id="3.30.200.20">
    <property type="entry name" value="Phosphorylase Kinase, domain 1"/>
    <property type="match status" value="1"/>
</dbReference>
<dbReference type="InterPro" id="IPR004159">
    <property type="entry name" value="Put_SAM_MeTrfase"/>
</dbReference>
<keyword evidence="5" id="KW-0735">Signal-anchor</keyword>
<keyword evidence="3" id="KW-0489">Methyltransferase</keyword>
<comment type="caution">
    <text evidence="9">The sequence shown here is derived from an EMBL/GenBank/DDBJ whole genome shotgun (WGS) entry which is preliminary data.</text>
</comment>
<dbReference type="InterPro" id="IPR001245">
    <property type="entry name" value="Ser-Thr/Tyr_kinase_cat_dom"/>
</dbReference>
<evidence type="ECO:0000256" key="3">
    <source>
        <dbReference type="ARBA" id="ARBA00022603"/>
    </source>
</evidence>
<evidence type="ECO:0000259" key="8">
    <source>
        <dbReference type="PROSITE" id="PS50011"/>
    </source>
</evidence>
<dbReference type="InterPro" id="IPR000719">
    <property type="entry name" value="Prot_kinase_dom"/>
</dbReference>
<evidence type="ECO:0000256" key="5">
    <source>
        <dbReference type="ARBA" id="ARBA00022968"/>
    </source>
</evidence>
<organism evidence="9 10">
    <name type="scientific">Hibiscus sabdariffa</name>
    <name type="common">roselle</name>
    <dbReference type="NCBI Taxonomy" id="183260"/>
    <lineage>
        <taxon>Eukaryota</taxon>
        <taxon>Viridiplantae</taxon>
        <taxon>Streptophyta</taxon>
        <taxon>Embryophyta</taxon>
        <taxon>Tracheophyta</taxon>
        <taxon>Spermatophyta</taxon>
        <taxon>Magnoliopsida</taxon>
        <taxon>eudicotyledons</taxon>
        <taxon>Gunneridae</taxon>
        <taxon>Pentapetalae</taxon>
        <taxon>rosids</taxon>
        <taxon>malvids</taxon>
        <taxon>Malvales</taxon>
        <taxon>Malvaceae</taxon>
        <taxon>Malvoideae</taxon>
        <taxon>Hibiscus</taxon>
    </lineage>
</organism>
<dbReference type="InterPro" id="IPR029063">
    <property type="entry name" value="SAM-dependent_MTases_sf"/>
</dbReference>
<evidence type="ECO:0000256" key="7">
    <source>
        <dbReference type="ARBA" id="ARBA00037847"/>
    </source>
</evidence>
<dbReference type="PROSITE" id="PS50011">
    <property type="entry name" value="PROTEIN_KINASE_DOM"/>
    <property type="match status" value="1"/>
</dbReference>
<comment type="subcellular location">
    <subcellularLocation>
        <location evidence="7">Endomembrane system</location>
        <topology evidence="7">Single-pass membrane protein</topology>
    </subcellularLocation>
    <subcellularLocation>
        <location evidence="1">Membrane</location>
        <topology evidence="1">Single-pass type II membrane protein</topology>
    </subcellularLocation>
</comment>
<keyword evidence="5" id="KW-0812">Transmembrane</keyword>
<dbReference type="PANTHER" id="PTHR44067:SF10">
    <property type="entry name" value="S-ADENOSYL-L-METHIONINE-DEPENDENT METHYLTRANSFERASE SUPERFAMILY PROTEIN"/>
    <property type="match status" value="1"/>
</dbReference>
<dbReference type="Pfam" id="PF07714">
    <property type="entry name" value="PK_Tyr_Ser-Thr"/>
    <property type="match status" value="1"/>
</dbReference>
<dbReference type="Pfam" id="PF03141">
    <property type="entry name" value="Methyltransf_29"/>
    <property type="match status" value="1"/>
</dbReference>
<dbReference type="PANTHER" id="PTHR44067">
    <property type="entry name" value="S-ADENOSYL-L-METHIONINE-DEPENDENT METHYLTRANSFERASE SUPERFAMILY PROTEIN-RELATED"/>
    <property type="match status" value="1"/>
</dbReference>
<dbReference type="Proteomes" id="UP001396334">
    <property type="component" value="Unassembled WGS sequence"/>
</dbReference>
<evidence type="ECO:0000256" key="1">
    <source>
        <dbReference type="ARBA" id="ARBA00004606"/>
    </source>
</evidence>
<sequence>MISGRRGFTPLHSQELGTEAYVGILKEPRDFKSTDPGNSDMKSLLKSPSMGLRRSVSGRVSFSENEFANRLKGRKSTTVQVVPYSLADLQKSTDNFAPNRLLGKGTIGCVYRAKYPDGKKPDDFSKLFTNISKLHHPNIAELVGYCSEQGHTMLIYDYFRNGSLHAFLHVADDFSKPLTWNTRVRIALGVARAVEYLHDICSPSIVHKNIKSSNIFLDLELNPHLSDSDYGIACFHQHTSQNLGMGYNAPECTKPSAYTSKSDVYSFGVVMLELLTVRMPVDKPRSEQCSVKWARPRLHDHDALIGMVDPALRGLCPPKSLPPFADIVSLCVQADPAHRAPISEVVHALCVMCDSYVRPCTLVRVCDECNYGSFQGRCVICGGVGISDAYYCKECTQQEKDRDGCPKIVNLGSAKTDLFYEPFNLLVGSCKVGGMLVDWFGHIPSPIEEVPVGVKSGVDVEGEGNADPVEAYTGRSSSGLMHTPWVNKWALGPVMRVSPWARLDLESVRPIPYIPFLMSGRKERVIQQPSSFIKSALTMAGKGNNAVFRQIVKKCNKIENESLSTGLHLMLLNKELCNMHKMLGEQQAVLNEDLKHLKKFLSEIEIKIDEQSAPKIAKDYAENHYKEFDENPSIQPDLKGVSRYLTYEIGGECPVDDVFAQKLIHKGCEPLPRRRCHSKSPVGYVEPTPFPDSLWSIPSDSSIIWEPYTCKSYNCLINRDKLPAIYDCKDCFNLQGREKARWLFDRGLDYGIEQVLEMKPAGSIRMGLDIGGGSGTFAARMRERNITIITTSMNLDGPFNSFIESRGLIPMHVSISQRLPFFENTLDIVHSMHVLSNWIPDGMLELTLYDIYRVLRLGGLFWLDHFFCQGLQLNQTYAPM</sequence>
<evidence type="ECO:0000256" key="2">
    <source>
        <dbReference type="ARBA" id="ARBA00008361"/>
    </source>
</evidence>
<keyword evidence="4" id="KW-0808">Transferase</keyword>
<evidence type="ECO:0000256" key="6">
    <source>
        <dbReference type="ARBA" id="ARBA00023180"/>
    </source>
</evidence>
<evidence type="ECO:0000313" key="9">
    <source>
        <dbReference type="EMBL" id="KAK9014447.1"/>
    </source>
</evidence>
<gene>
    <name evidence="9" type="ORF">V6N11_005604</name>
</gene>
<dbReference type="InterPro" id="IPR053223">
    <property type="entry name" value="Prob_Methyltransferase"/>
</dbReference>
<dbReference type="EMBL" id="JBBPBN010000021">
    <property type="protein sequence ID" value="KAK9014447.1"/>
    <property type="molecule type" value="Genomic_DNA"/>
</dbReference>
<comment type="similarity">
    <text evidence="2">Belongs to the methyltransferase superfamily.</text>
</comment>
<dbReference type="Gene3D" id="1.10.510.10">
    <property type="entry name" value="Transferase(Phosphotransferase) domain 1"/>
    <property type="match status" value="1"/>
</dbReference>